<proteinExistence type="inferred from homology"/>
<keyword evidence="5 11" id="KW-0812">Transmembrane</keyword>
<evidence type="ECO:0000256" key="8">
    <source>
        <dbReference type="ARBA" id="ARBA00023010"/>
    </source>
</evidence>
<feature type="compositionally biased region" description="Basic and acidic residues" evidence="10">
    <location>
        <begin position="137"/>
        <end position="150"/>
    </location>
</feature>
<dbReference type="PANTHER" id="PTHR33909">
    <property type="entry name" value="SEC TRANSLOCON ACCESSORY COMPLEX SUBUNIT YAJC"/>
    <property type="match status" value="1"/>
</dbReference>
<evidence type="ECO:0000256" key="4">
    <source>
        <dbReference type="ARBA" id="ARBA00022475"/>
    </source>
</evidence>
<keyword evidence="6" id="KW-0653">Protein transport</keyword>
<dbReference type="EMBL" id="VFOK01000001">
    <property type="protein sequence ID" value="TQL33182.1"/>
    <property type="molecule type" value="Genomic_DNA"/>
</dbReference>
<keyword evidence="13" id="KW-1185">Reference proteome</keyword>
<name>A0A542XBG6_9MICO</name>
<dbReference type="GO" id="GO:0005886">
    <property type="term" value="C:plasma membrane"/>
    <property type="evidence" value="ECO:0007669"/>
    <property type="project" value="UniProtKB-SubCell"/>
</dbReference>
<dbReference type="InterPro" id="IPR003849">
    <property type="entry name" value="Preprotein_translocase_YajC"/>
</dbReference>
<comment type="caution">
    <text evidence="12">The sequence shown here is derived from an EMBL/GenBank/DDBJ whole genome shotgun (WGS) entry which is preliminary data.</text>
</comment>
<keyword evidence="4" id="KW-1003">Cell membrane</keyword>
<comment type="subcellular location">
    <subcellularLocation>
        <location evidence="1">Cell membrane</location>
        <topology evidence="1">Single-pass membrane protein</topology>
    </subcellularLocation>
</comment>
<gene>
    <name evidence="12" type="ORF">FB554_1318</name>
</gene>
<reference evidence="12 13" key="1">
    <citation type="submission" date="2019-06" db="EMBL/GenBank/DDBJ databases">
        <title>Sequencing the genomes of 1000 actinobacteria strains.</title>
        <authorList>
            <person name="Klenk H.-P."/>
        </authorList>
    </citation>
    <scope>NUCLEOTIDE SEQUENCE [LARGE SCALE GENOMIC DNA]</scope>
    <source>
        <strain evidence="12 13">DSM 24617</strain>
    </source>
</reference>
<evidence type="ECO:0000256" key="2">
    <source>
        <dbReference type="ARBA" id="ARBA00006742"/>
    </source>
</evidence>
<dbReference type="RefSeq" id="WP_142005233.1">
    <property type="nucleotide sequence ID" value="NZ_CAJTBP010000001.1"/>
</dbReference>
<organism evidence="12 13">
    <name type="scientific">Barrientosiimonas humi</name>
    <dbReference type="NCBI Taxonomy" id="999931"/>
    <lineage>
        <taxon>Bacteria</taxon>
        <taxon>Bacillati</taxon>
        <taxon>Actinomycetota</taxon>
        <taxon>Actinomycetes</taxon>
        <taxon>Micrococcales</taxon>
        <taxon>Dermacoccaceae</taxon>
        <taxon>Barrientosiimonas</taxon>
    </lineage>
</organism>
<keyword evidence="8" id="KW-0811">Translocation</keyword>
<protein>
    <submittedName>
        <fullName evidence="12">Preprotein translocase subunit YajC</fullName>
    </submittedName>
</protein>
<evidence type="ECO:0000256" key="3">
    <source>
        <dbReference type="ARBA" id="ARBA00022448"/>
    </source>
</evidence>
<evidence type="ECO:0000256" key="11">
    <source>
        <dbReference type="SAM" id="Phobius"/>
    </source>
</evidence>
<dbReference type="GO" id="GO:0015031">
    <property type="term" value="P:protein transport"/>
    <property type="evidence" value="ECO:0007669"/>
    <property type="project" value="UniProtKB-KW"/>
</dbReference>
<evidence type="ECO:0000313" key="12">
    <source>
        <dbReference type="EMBL" id="TQL33182.1"/>
    </source>
</evidence>
<evidence type="ECO:0000256" key="1">
    <source>
        <dbReference type="ARBA" id="ARBA00004162"/>
    </source>
</evidence>
<feature type="transmembrane region" description="Helical" evidence="11">
    <location>
        <begin position="12"/>
        <end position="33"/>
    </location>
</feature>
<evidence type="ECO:0000256" key="7">
    <source>
        <dbReference type="ARBA" id="ARBA00022989"/>
    </source>
</evidence>
<dbReference type="OrthoDB" id="2200301at2"/>
<keyword evidence="9 11" id="KW-0472">Membrane</keyword>
<dbReference type="Pfam" id="PF02699">
    <property type="entry name" value="YajC"/>
    <property type="match status" value="1"/>
</dbReference>
<accession>A0A542XBG6</accession>
<sequence>MPSLATASEQNSNAFGGVLLLLLPLLLFGFLIWSQRRRAKQFQQAQAELRVGQDVATTSGLLGTLVGLDDDTAEIEAAPGVRLRFDRRAVVPSSVVQATADRPADREAEQAPGQVDQTPGQAPQQHPDQTPGQPTDRPADPRRDVDGREG</sequence>
<evidence type="ECO:0000256" key="5">
    <source>
        <dbReference type="ARBA" id="ARBA00022692"/>
    </source>
</evidence>
<dbReference type="NCBIfam" id="TIGR00739">
    <property type="entry name" value="yajC"/>
    <property type="match status" value="1"/>
</dbReference>
<keyword evidence="7 11" id="KW-1133">Transmembrane helix</keyword>
<evidence type="ECO:0000313" key="13">
    <source>
        <dbReference type="Proteomes" id="UP000318336"/>
    </source>
</evidence>
<keyword evidence="3" id="KW-0813">Transport</keyword>
<evidence type="ECO:0000256" key="6">
    <source>
        <dbReference type="ARBA" id="ARBA00022927"/>
    </source>
</evidence>
<feature type="compositionally biased region" description="Polar residues" evidence="10">
    <location>
        <begin position="115"/>
        <end position="133"/>
    </location>
</feature>
<evidence type="ECO:0000256" key="10">
    <source>
        <dbReference type="SAM" id="MobiDB-lite"/>
    </source>
</evidence>
<comment type="similarity">
    <text evidence="2">Belongs to the YajC family.</text>
</comment>
<dbReference type="AlphaFoldDB" id="A0A542XBG6"/>
<dbReference type="Proteomes" id="UP000318336">
    <property type="component" value="Unassembled WGS sequence"/>
</dbReference>
<feature type="region of interest" description="Disordered" evidence="10">
    <location>
        <begin position="92"/>
        <end position="150"/>
    </location>
</feature>
<dbReference type="SMART" id="SM01323">
    <property type="entry name" value="YajC"/>
    <property type="match status" value="1"/>
</dbReference>
<evidence type="ECO:0000256" key="9">
    <source>
        <dbReference type="ARBA" id="ARBA00023136"/>
    </source>
</evidence>
<dbReference type="PANTHER" id="PTHR33909:SF1">
    <property type="entry name" value="SEC TRANSLOCON ACCESSORY COMPLEX SUBUNIT YAJC"/>
    <property type="match status" value="1"/>
</dbReference>